<name>A0ABW4Z6I1_9BACT</name>
<evidence type="ECO:0000256" key="5">
    <source>
        <dbReference type="ARBA" id="ARBA00022989"/>
    </source>
</evidence>
<comment type="subcellular location">
    <subcellularLocation>
        <location evidence="1">Membrane</location>
        <topology evidence="1">Multi-pass membrane protein</topology>
    </subcellularLocation>
</comment>
<feature type="transmembrane region" description="Helical" evidence="7">
    <location>
        <begin position="94"/>
        <end position="111"/>
    </location>
</feature>
<dbReference type="InterPro" id="IPR044851">
    <property type="entry name" value="Wax_synthase"/>
</dbReference>
<feature type="domain" description="Wax synthase" evidence="8">
    <location>
        <begin position="150"/>
        <end position="227"/>
    </location>
</feature>
<dbReference type="PANTHER" id="PTHR31595:SF57">
    <property type="entry name" value="OS04G0481900 PROTEIN"/>
    <property type="match status" value="1"/>
</dbReference>
<sequence>MWDLPRWAVWGLVIAIYMAVHVLVIDENPFLRMVALCSVLMAGMKAVVYSEWRRGGGGWLRWRPYLYFVAAWFGMDPRPWEKLGRVRSEWKKDMIVGLGCLICGVSLLFLFEFMEIAHVIAVFIALSMAFHFGVLRVLTGYWRSRGVGVRALFRNPLEARGFGDFWGKRWNLAYSQMMAIAVQRPLEERFGRAWAVFTVFVISGLFHELAITVPVGAGYGLPTLFFTLQGGFVALERTFGVGGKWLCLGSLVLGIPVLFPPAFVDAVILPVSKFLTQWI</sequence>
<keyword evidence="6 7" id="KW-0472">Membrane</keyword>
<evidence type="ECO:0000256" key="1">
    <source>
        <dbReference type="ARBA" id="ARBA00004141"/>
    </source>
</evidence>
<feature type="transmembrane region" description="Helical" evidence="7">
    <location>
        <begin position="247"/>
        <end position="269"/>
    </location>
</feature>
<feature type="transmembrane region" description="Helical" evidence="7">
    <location>
        <begin position="117"/>
        <end position="138"/>
    </location>
</feature>
<proteinExistence type="predicted"/>
<evidence type="ECO:0000256" key="7">
    <source>
        <dbReference type="SAM" id="Phobius"/>
    </source>
</evidence>
<evidence type="ECO:0000313" key="10">
    <source>
        <dbReference type="Proteomes" id="UP001597389"/>
    </source>
</evidence>
<dbReference type="Pfam" id="PF13813">
    <property type="entry name" value="MBOAT_2"/>
    <property type="match status" value="1"/>
</dbReference>
<evidence type="ECO:0000256" key="3">
    <source>
        <dbReference type="ARBA" id="ARBA00022679"/>
    </source>
</evidence>
<evidence type="ECO:0000313" key="9">
    <source>
        <dbReference type="EMBL" id="MFD2157564.1"/>
    </source>
</evidence>
<keyword evidence="10" id="KW-1185">Reference proteome</keyword>
<evidence type="ECO:0000256" key="4">
    <source>
        <dbReference type="ARBA" id="ARBA00022692"/>
    </source>
</evidence>
<organism evidence="9 10">
    <name type="scientific">Rubritalea tangerina</name>
    <dbReference type="NCBI Taxonomy" id="430798"/>
    <lineage>
        <taxon>Bacteria</taxon>
        <taxon>Pseudomonadati</taxon>
        <taxon>Verrucomicrobiota</taxon>
        <taxon>Verrucomicrobiia</taxon>
        <taxon>Verrucomicrobiales</taxon>
        <taxon>Rubritaleaceae</taxon>
        <taxon>Rubritalea</taxon>
    </lineage>
</organism>
<dbReference type="PANTHER" id="PTHR31595">
    <property type="entry name" value="LONG-CHAIN-ALCOHOL O-FATTY-ACYLTRANSFERASE 3-RELATED"/>
    <property type="match status" value="1"/>
</dbReference>
<evidence type="ECO:0000259" key="8">
    <source>
        <dbReference type="Pfam" id="PF13813"/>
    </source>
</evidence>
<keyword evidence="5 7" id="KW-1133">Transmembrane helix</keyword>
<comment type="caution">
    <text evidence="9">The sequence shown here is derived from an EMBL/GenBank/DDBJ whole genome shotgun (WGS) entry which is preliminary data.</text>
</comment>
<dbReference type="RefSeq" id="WP_377177270.1">
    <property type="nucleotide sequence ID" value="NZ_JBHUJB010000009.1"/>
</dbReference>
<comment type="pathway">
    <text evidence="2">Secondary metabolite biosynthesis.</text>
</comment>
<accession>A0ABW4Z6I1</accession>
<reference evidence="10" key="1">
    <citation type="journal article" date="2019" name="Int. J. Syst. Evol. Microbiol.">
        <title>The Global Catalogue of Microorganisms (GCM) 10K type strain sequencing project: providing services to taxonomists for standard genome sequencing and annotation.</title>
        <authorList>
            <consortium name="The Broad Institute Genomics Platform"/>
            <consortium name="The Broad Institute Genome Sequencing Center for Infectious Disease"/>
            <person name="Wu L."/>
            <person name="Ma J."/>
        </authorList>
    </citation>
    <scope>NUCLEOTIDE SEQUENCE [LARGE SCALE GENOMIC DNA]</scope>
    <source>
        <strain evidence="10">CCUG 57942</strain>
    </source>
</reference>
<evidence type="ECO:0000256" key="6">
    <source>
        <dbReference type="ARBA" id="ARBA00023136"/>
    </source>
</evidence>
<keyword evidence="3" id="KW-0808">Transferase</keyword>
<feature type="transmembrane region" description="Helical" evidence="7">
    <location>
        <begin position="217"/>
        <end position="235"/>
    </location>
</feature>
<dbReference type="EMBL" id="JBHUJB010000009">
    <property type="protein sequence ID" value="MFD2157564.1"/>
    <property type="molecule type" value="Genomic_DNA"/>
</dbReference>
<dbReference type="InterPro" id="IPR032805">
    <property type="entry name" value="Wax_synthase_dom"/>
</dbReference>
<feature type="transmembrane region" description="Helical" evidence="7">
    <location>
        <begin position="7"/>
        <end position="24"/>
    </location>
</feature>
<protein>
    <submittedName>
        <fullName evidence="9">MBOAT family protein</fullName>
    </submittedName>
</protein>
<feature type="transmembrane region" description="Helical" evidence="7">
    <location>
        <begin position="30"/>
        <end position="48"/>
    </location>
</feature>
<gene>
    <name evidence="9" type="ORF">ACFSW8_01485</name>
</gene>
<keyword evidence="4 7" id="KW-0812">Transmembrane</keyword>
<dbReference type="Proteomes" id="UP001597389">
    <property type="component" value="Unassembled WGS sequence"/>
</dbReference>
<feature type="transmembrane region" description="Helical" evidence="7">
    <location>
        <begin position="193"/>
        <end position="211"/>
    </location>
</feature>
<evidence type="ECO:0000256" key="2">
    <source>
        <dbReference type="ARBA" id="ARBA00005179"/>
    </source>
</evidence>